<comment type="caution">
    <text evidence="4">The sequence shown here is derived from an EMBL/GenBank/DDBJ whole genome shotgun (WGS) entry which is preliminary data.</text>
</comment>
<dbReference type="EMBL" id="JBJIAA010000007">
    <property type="protein sequence ID" value="MFL0250656.1"/>
    <property type="molecule type" value="Genomic_DNA"/>
</dbReference>
<evidence type="ECO:0000313" key="5">
    <source>
        <dbReference type="Proteomes" id="UP001623592"/>
    </source>
</evidence>
<reference evidence="4 5" key="1">
    <citation type="submission" date="2024-11" db="EMBL/GenBank/DDBJ databases">
        <authorList>
            <person name="Heng Y.C."/>
            <person name="Lim A.C.H."/>
            <person name="Lee J.K.Y."/>
            <person name="Kittelmann S."/>
        </authorList>
    </citation>
    <scope>NUCLEOTIDE SEQUENCE [LARGE SCALE GENOMIC DNA]</scope>
    <source>
        <strain evidence="4 5">WILCCON 0114</strain>
    </source>
</reference>
<proteinExistence type="inferred from homology"/>
<dbReference type="PANTHER" id="PTHR43540">
    <property type="entry name" value="PEROXYUREIDOACRYLATE/UREIDOACRYLATE AMIDOHYDROLASE-RELATED"/>
    <property type="match status" value="1"/>
</dbReference>
<evidence type="ECO:0000313" key="4">
    <source>
        <dbReference type="EMBL" id="MFL0250656.1"/>
    </source>
</evidence>
<evidence type="ECO:0000256" key="1">
    <source>
        <dbReference type="ARBA" id="ARBA00006336"/>
    </source>
</evidence>
<sequence length="173" mass="19991">MVLLVVDTQRLIVNQNLYEFNKFVSNVKKIIHAARENNIEVIYVRHDDGAGTELTKGTDGFEIYEKFQPMENEKIFDKKVNSAFKGTGLLEYLKNKGEKDIIVVGLQTDYCIDATIKCGFEHGFNVIVPAYANTTVDNKFMPAEQSYKYYNEFMWNGRYAECISVDEIIERMK</sequence>
<organism evidence="4 5">
    <name type="scientific">Clostridium neuense</name>
    <dbReference type="NCBI Taxonomy" id="1728934"/>
    <lineage>
        <taxon>Bacteria</taxon>
        <taxon>Bacillati</taxon>
        <taxon>Bacillota</taxon>
        <taxon>Clostridia</taxon>
        <taxon>Eubacteriales</taxon>
        <taxon>Clostridiaceae</taxon>
        <taxon>Clostridium</taxon>
    </lineage>
</organism>
<accession>A0ABW8TDR6</accession>
<dbReference type="PANTHER" id="PTHR43540:SF14">
    <property type="entry name" value="ISOCHORISMATASE"/>
    <property type="match status" value="1"/>
</dbReference>
<evidence type="ECO:0000259" key="3">
    <source>
        <dbReference type="Pfam" id="PF00857"/>
    </source>
</evidence>
<dbReference type="InterPro" id="IPR036380">
    <property type="entry name" value="Isochorismatase-like_sf"/>
</dbReference>
<dbReference type="InterPro" id="IPR050272">
    <property type="entry name" value="Isochorismatase-like_hydrls"/>
</dbReference>
<dbReference type="Proteomes" id="UP001623592">
    <property type="component" value="Unassembled WGS sequence"/>
</dbReference>
<dbReference type="RefSeq" id="WP_406787321.1">
    <property type="nucleotide sequence ID" value="NZ_JBJIAA010000007.1"/>
</dbReference>
<feature type="domain" description="Isochorismatase-like" evidence="3">
    <location>
        <begin position="2"/>
        <end position="137"/>
    </location>
</feature>
<comment type="similarity">
    <text evidence="1">Belongs to the isochorismatase family.</text>
</comment>
<dbReference type="EC" id="3.-.-.-" evidence="4"/>
<dbReference type="Gene3D" id="3.40.50.850">
    <property type="entry name" value="Isochorismatase-like"/>
    <property type="match status" value="1"/>
</dbReference>
<keyword evidence="2 4" id="KW-0378">Hydrolase</keyword>
<protein>
    <submittedName>
        <fullName evidence="4">Cysteine hydrolase family protein</fullName>
        <ecNumber evidence="4">3.-.-.-</ecNumber>
    </submittedName>
</protein>
<dbReference type="CDD" id="cd01014">
    <property type="entry name" value="nicotinamidase_related"/>
    <property type="match status" value="1"/>
</dbReference>
<dbReference type="Pfam" id="PF00857">
    <property type="entry name" value="Isochorismatase"/>
    <property type="match status" value="1"/>
</dbReference>
<keyword evidence="5" id="KW-1185">Reference proteome</keyword>
<dbReference type="GO" id="GO:0016787">
    <property type="term" value="F:hydrolase activity"/>
    <property type="evidence" value="ECO:0007669"/>
    <property type="project" value="UniProtKB-KW"/>
</dbReference>
<name>A0ABW8TDR6_9CLOT</name>
<dbReference type="SUPFAM" id="SSF52499">
    <property type="entry name" value="Isochorismatase-like hydrolases"/>
    <property type="match status" value="1"/>
</dbReference>
<gene>
    <name evidence="4" type="ORF">ACJDT4_09510</name>
</gene>
<evidence type="ECO:0000256" key="2">
    <source>
        <dbReference type="ARBA" id="ARBA00022801"/>
    </source>
</evidence>
<dbReference type="InterPro" id="IPR000868">
    <property type="entry name" value="Isochorismatase-like_dom"/>
</dbReference>